<evidence type="ECO:0000313" key="3">
    <source>
        <dbReference type="Proteomes" id="UP000644507"/>
    </source>
</evidence>
<sequence length="228" mass="25086">MPHRAFALLFLVPLPLLAEVEDDLTLGIETVTGLRSAYNYRGFQLADATLETQIETEISLGEGFALGLVAWHVAESSDDFAETAFGVSLRRDFEEVSLTASLDYHLFSESLFEDGVDLGLKAQWFVDENWDLAAKAHYDFGAEGTYFALEGGWSHPLSEDLFIAAESGISAVGDYYERSGMNDFYGRLSLTYNVNSFLSLTPFAGYSIGLSDDADDEAYAGIWLAVSF</sequence>
<evidence type="ECO:0000313" key="2">
    <source>
        <dbReference type="EMBL" id="GHC41000.1"/>
    </source>
</evidence>
<keyword evidence="1" id="KW-0732">Signal</keyword>
<protein>
    <recommendedName>
        <fullName evidence="4">Transporter</fullName>
    </recommendedName>
</protein>
<evidence type="ECO:0000256" key="1">
    <source>
        <dbReference type="SAM" id="SignalP"/>
    </source>
</evidence>
<proteinExistence type="predicted"/>
<dbReference type="RefSeq" id="WP_189566492.1">
    <property type="nucleotide sequence ID" value="NZ_BMXI01000001.1"/>
</dbReference>
<accession>A0A918TDK6</accession>
<evidence type="ECO:0008006" key="4">
    <source>
        <dbReference type="Google" id="ProtNLM"/>
    </source>
</evidence>
<reference evidence="2" key="1">
    <citation type="journal article" date="2014" name="Int. J. Syst. Evol. Microbiol.">
        <title>Complete genome sequence of Corynebacterium casei LMG S-19264T (=DSM 44701T), isolated from a smear-ripened cheese.</title>
        <authorList>
            <consortium name="US DOE Joint Genome Institute (JGI-PGF)"/>
            <person name="Walter F."/>
            <person name="Albersmeier A."/>
            <person name="Kalinowski J."/>
            <person name="Ruckert C."/>
        </authorList>
    </citation>
    <scope>NUCLEOTIDE SEQUENCE</scope>
    <source>
        <strain evidence="2">KCTC 12988</strain>
    </source>
</reference>
<dbReference type="AlphaFoldDB" id="A0A918TDK6"/>
<reference evidence="2" key="2">
    <citation type="submission" date="2020-09" db="EMBL/GenBank/DDBJ databases">
        <authorList>
            <person name="Sun Q."/>
            <person name="Kim S."/>
        </authorList>
    </citation>
    <scope>NUCLEOTIDE SEQUENCE</scope>
    <source>
        <strain evidence="2">KCTC 12988</strain>
    </source>
</reference>
<name>A0A918TDK6_9BACT</name>
<comment type="caution">
    <text evidence="2">The sequence shown here is derived from an EMBL/GenBank/DDBJ whole genome shotgun (WGS) entry which is preliminary data.</text>
</comment>
<keyword evidence="3" id="KW-1185">Reference proteome</keyword>
<gene>
    <name evidence="2" type="ORF">GCM10007100_02000</name>
</gene>
<feature type="signal peptide" evidence="1">
    <location>
        <begin position="1"/>
        <end position="18"/>
    </location>
</feature>
<dbReference type="Proteomes" id="UP000644507">
    <property type="component" value="Unassembled WGS sequence"/>
</dbReference>
<dbReference type="EMBL" id="BMXI01000001">
    <property type="protein sequence ID" value="GHC41000.1"/>
    <property type="molecule type" value="Genomic_DNA"/>
</dbReference>
<organism evidence="2 3">
    <name type="scientific">Roseibacillus persicicus</name>
    <dbReference type="NCBI Taxonomy" id="454148"/>
    <lineage>
        <taxon>Bacteria</taxon>
        <taxon>Pseudomonadati</taxon>
        <taxon>Verrucomicrobiota</taxon>
        <taxon>Verrucomicrobiia</taxon>
        <taxon>Verrucomicrobiales</taxon>
        <taxon>Verrucomicrobiaceae</taxon>
        <taxon>Roseibacillus</taxon>
    </lineage>
</organism>
<feature type="chain" id="PRO_5037273737" description="Transporter" evidence="1">
    <location>
        <begin position="19"/>
        <end position="228"/>
    </location>
</feature>